<keyword evidence="7" id="KW-1185">Reference proteome</keyword>
<dbReference type="SUPFAM" id="SSF50978">
    <property type="entry name" value="WD40 repeat-like"/>
    <property type="match status" value="1"/>
</dbReference>
<dbReference type="HOGENOM" id="CLU_2216576_0_0_1"/>
<organism evidence="6 7">
    <name type="scientific">Strigamia maritima</name>
    <name type="common">European centipede</name>
    <name type="synonym">Geophilus maritimus</name>
    <dbReference type="NCBI Taxonomy" id="126957"/>
    <lineage>
        <taxon>Eukaryota</taxon>
        <taxon>Metazoa</taxon>
        <taxon>Ecdysozoa</taxon>
        <taxon>Arthropoda</taxon>
        <taxon>Myriapoda</taxon>
        <taxon>Chilopoda</taxon>
        <taxon>Pleurostigmophora</taxon>
        <taxon>Geophilomorpha</taxon>
        <taxon>Linotaeniidae</taxon>
        <taxon>Strigamia</taxon>
    </lineage>
</organism>
<accession>T1J2I4</accession>
<dbReference type="EnsemblMetazoa" id="SMAR007777-RA">
    <property type="protein sequence ID" value="SMAR007777-PA"/>
    <property type="gene ID" value="SMAR007777"/>
</dbReference>
<dbReference type="GO" id="GO:0007219">
    <property type="term" value="P:Notch signaling pathway"/>
    <property type="evidence" value="ECO:0007669"/>
    <property type="project" value="TreeGrafter"/>
</dbReference>
<evidence type="ECO:0000256" key="4">
    <source>
        <dbReference type="ARBA" id="ARBA00023242"/>
    </source>
</evidence>
<dbReference type="InterPro" id="IPR001680">
    <property type="entry name" value="WD40_rpt"/>
</dbReference>
<sequence>MAMSLWAPETEKKSICRLTDHQQLINDVKFSPDTRLFANSLLLFEDNVQAVHQISWSADSRLLVSGNADSTLKVWDITVKNLSLDLPGPADEVYAVDWNPDGQSSEQ</sequence>
<dbReference type="SMART" id="SM00320">
    <property type="entry name" value="WD40"/>
    <property type="match status" value="1"/>
</dbReference>
<dbReference type="EMBL" id="JH431806">
    <property type="status" value="NOT_ANNOTATED_CDS"/>
    <property type="molecule type" value="Genomic_DNA"/>
</dbReference>
<evidence type="ECO:0000256" key="3">
    <source>
        <dbReference type="ARBA" id="ARBA00022737"/>
    </source>
</evidence>
<comment type="subcellular location">
    <subcellularLocation>
        <location evidence="1">Nucleus</location>
    </subcellularLocation>
</comment>
<dbReference type="PANTHER" id="PTHR19848">
    <property type="entry name" value="WD40 REPEAT PROTEIN"/>
    <property type="match status" value="1"/>
</dbReference>
<dbReference type="InterPro" id="IPR015943">
    <property type="entry name" value="WD40/YVTN_repeat-like_dom_sf"/>
</dbReference>
<dbReference type="InterPro" id="IPR036322">
    <property type="entry name" value="WD40_repeat_dom_sf"/>
</dbReference>
<dbReference type="PROSITE" id="PS50082">
    <property type="entry name" value="WD_REPEATS_2"/>
    <property type="match status" value="1"/>
</dbReference>
<dbReference type="PROSITE" id="PS00678">
    <property type="entry name" value="WD_REPEATS_1"/>
    <property type="match status" value="1"/>
</dbReference>
<evidence type="ECO:0000313" key="6">
    <source>
        <dbReference type="EnsemblMetazoa" id="SMAR007777-PA"/>
    </source>
</evidence>
<keyword evidence="3" id="KW-0677">Repeat</keyword>
<feature type="repeat" description="WD" evidence="5">
    <location>
        <begin position="44"/>
        <end position="77"/>
    </location>
</feature>
<evidence type="ECO:0000256" key="1">
    <source>
        <dbReference type="ARBA" id="ARBA00004123"/>
    </source>
</evidence>
<dbReference type="AlphaFoldDB" id="T1J2I4"/>
<protein>
    <submittedName>
        <fullName evidence="6">Uncharacterized protein</fullName>
    </submittedName>
</protein>
<dbReference type="Proteomes" id="UP000014500">
    <property type="component" value="Unassembled WGS sequence"/>
</dbReference>
<reference evidence="7" key="1">
    <citation type="submission" date="2011-05" db="EMBL/GenBank/DDBJ databases">
        <authorList>
            <person name="Richards S.R."/>
            <person name="Qu J."/>
            <person name="Jiang H."/>
            <person name="Jhangiani S.N."/>
            <person name="Agravi P."/>
            <person name="Goodspeed R."/>
            <person name="Gross S."/>
            <person name="Mandapat C."/>
            <person name="Jackson L."/>
            <person name="Mathew T."/>
            <person name="Pu L."/>
            <person name="Thornton R."/>
            <person name="Saada N."/>
            <person name="Wilczek-Boney K.B."/>
            <person name="Lee S."/>
            <person name="Kovar C."/>
            <person name="Wu Y."/>
            <person name="Scherer S.E."/>
            <person name="Worley K.C."/>
            <person name="Muzny D.M."/>
            <person name="Gibbs R."/>
        </authorList>
    </citation>
    <scope>NUCLEOTIDE SEQUENCE</scope>
    <source>
        <strain evidence="7">Brora</strain>
    </source>
</reference>
<keyword evidence="2 5" id="KW-0853">WD repeat</keyword>
<dbReference type="GO" id="GO:0000027">
    <property type="term" value="P:ribosomal large subunit assembly"/>
    <property type="evidence" value="ECO:0007669"/>
    <property type="project" value="TreeGrafter"/>
</dbReference>
<dbReference type="InterPro" id="IPR019775">
    <property type="entry name" value="WD40_repeat_CS"/>
</dbReference>
<dbReference type="eggNOG" id="KOG0271">
    <property type="taxonomic scope" value="Eukaryota"/>
</dbReference>
<dbReference type="PhylomeDB" id="T1J2I4"/>
<reference evidence="6" key="2">
    <citation type="submission" date="2015-02" db="UniProtKB">
        <authorList>
            <consortium name="EnsemblMetazoa"/>
        </authorList>
    </citation>
    <scope>IDENTIFICATION</scope>
</reference>
<evidence type="ECO:0000313" key="7">
    <source>
        <dbReference type="Proteomes" id="UP000014500"/>
    </source>
</evidence>
<dbReference type="GO" id="GO:0005730">
    <property type="term" value="C:nucleolus"/>
    <property type="evidence" value="ECO:0007669"/>
    <property type="project" value="TreeGrafter"/>
</dbReference>
<keyword evidence="4" id="KW-0539">Nucleus</keyword>
<dbReference type="PANTHER" id="PTHR19848:SF0">
    <property type="entry name" value="NOTCHLESS PROTEIN HOMOLOG 1"/>
    <property type="match status" value="1"/>
</dbReference>
<evidence type="ECO:0000256" key="2">
    <source>
        <dbReference type="ARBA" id="ARBA00022574"/>
    </source>
</evidence>
<evidence type="ECO:0000256" key="5">
    <source>
        <dbReference type="PROSITE-ProRule" id="PRU00221"/>
    </source>
</evidence>
<dbReference type="Gene3D" id="2.130.10.10">
    <property type="entry name" value="YVTN repeat-like/Quinoprotein amine dehydrogenase"/>
    <property type="match status" value="1"/>
</dbReference>
<dbReference type="Pfam" id="PF00400">
    <property type="entry name" value="WD40"/>
    <property type="match status" value="2"/>
</dbReference>
<dbReference type="STRING" id="126957.T1J2I4"/>
<dbReference type="PROSITE" id="PS50294">
    <property type="entry name" value="WD_REPEATS_REGION"/>
    <property type="match status" value="1"/>
</dbReference>
<proteinExistence type="predicted"/>
<name>T1J2I4_STRMM</name>